<feature type="compositionally biased region" description="Basic and acidic residues" evidence="1">
    <location>
        <begin position="1"/>
        <end position="14"/>
    </location>
</feature>
<dbReference type="InterPro" id="IPR053203">
    <property type="entry name" value="Cisplatin_resist-associated"/>
</dbReference>
<sequence length="189" mass="19394">MTDSAERSISRGRDTFSTGRGGLGNIRQTSASRDARPSSGPDDFSPTRGREPIASPQQVFSTGRGGAGNLRSPSRAPKDAQSDAAEQEVIREYVASQEHAIKSSGRGGIGNISRSRSRGPPQSKSPSRPSPTTGSPAPAAGKFSTGRGGAGNILSGQDGHGHAGYSAEAADEEERRRVGLSANVHNAGG</sequence>
<reference evidence="2 3" key="1">
    <citation type="journal article" date="2018" name="Evol. Lett.">
        <title>Horizontal gene cluster transfer increased hallucinogenic mushroom diversity.</title>
        <authorList>
            <person name="Reynolds H.T."/>
            <person name="Vijayakumar V."/>
            <person name="Gluck-Thaler E."/>
            <person name="Korotkin H.B."/>
            <person name="Matheny P.B."/>
            <person name="Slot J.C."/>
        </authorList>
    </citation>
    <scope>NUCLEOTIDE SEQUENCE [LARGE SCALE GENOMIC DNA]</scope>
    <source>
        <strain evidence="2 3">2631</strain>
    </source>
</reference>
<dbReference type="PANTHER" id="PTHR34693:SF1">
    <property type="entry name" value="PROTEIN PAR32"/>
    <property type="match status" value="1"/>
</dbReference>
<dbReference type="STRING" id="93625.A0A409X137"/>
<comment type="caution">
    <text evidence="2">The sequence shown here is derived from an EMBL/GenBank/DDBJ whole genome shotgun (WGS) entry which is preliminary data.</text>
</comment>
<feature type="compositionally biased region" description="Low complexity" evidence="1">
    <location>
        <begin position="111"/>
        <end position="142"/>
    </location>
</feature>
<dbReference type="InParanoid" id="A0A409X137"/>
<name>A0A409X137_PSICY</name>
<evidence type="ECO:0000256" key="1">
    <source>
        <dbReference type="SAM" id="MobiDB-lite"/>
    </source>
</evidence>
<dbReference type="InterPro" id="IPR022024">
    <property type="entry name" value="DUF3602"/>
</dbReference>
<accession>A0A409X137</accession>
<gene>
    <name evidence="2" type="ORF">CVT25_012543</name>
</gene>
<dbReference type="Proteomes" id="UP000283269">
    <property type="component" value="Unassembled WGS sequence"/>
</dbReference>
<dbReference type="OrthoDB" id="2537432at2759"/>
<keyword evidence="3" id="KW-1185">Reference proteome</keyword>
<dbReference type="PANTHER" id="PTHR34693">
    <property type="entry name" value="PROTEIN PAR32"/>
    <property type="match status" value="1"/>
</dbReference>
<dbReference type="AlphaFoldDB" id="A0A409X137"/>
<dbReference type="EMBL" id="NHYD01002872">
    <property type="protein sequence ID" value="PPQ84442.1"/>
    <property type="molecule type" value="Genomic_DNA"/>
</dbReference>
<evidence type="ECO:0000313" key="2">
    <source>
        <dbReference type="EMBL" id="PPQ84442.1"/>
    </source>
</evidence>
<dbReference type="Pfam" id="PF12223">
    <property type="entry name" value="DUF3602"/>
    <property type="match status" value="1"/>
</dbReference>
<evidence type="ECO:0000313" key="3">
    <source>
        <dbReference type="Proteomes" id="UP000283269"/>
    </source>
</evidence>
<feature type="region of interest" description="Disordered" evidence="1">
    <location>
        <begin position="1"/>
        <end position="189"/>
    </location>
</feature>
<protein>
    <submittedName>
        <fullName evidence="2">Uncharacterized protein</fullName>
    </submittedName>
</protein>
<proteinExistence type="predicted"/>
<organism evidence="2 3">
    <name type="scientific">Psilocybe cyanescens</name>
    <dbReference type="NCBI Taxonomy" id="93625"/>
    <lineage>
        <taxon>Eukaryota</taxon>
        <taxon>Fungi</taxon>
        <taxon>Dikarya</taxon>
        <taxon>Basidiomycota</taxon>
        <taxon>Agaricomycotina</taxon>
        <taxon>Agaricomycetes</taxon>
        <taxon>Agaricomycetidae</taxon>
        <taxon>Agaricales</taxon>
        <taxon>Agaricineae</taxon>
        <taxon>Strophariaceae</taxon>
        <taxon>Psilocybe</taxon>
    </lineage>
</organism>